<evidence type="ECO:0000256" key="2">
    <source>
        <dbReference type="SAM" id="Phobius"/>
    </source>
</evidence>
<comment type="caution">
    <text evidence="4">The sequence shown here is derived from an EMBL/GenBank/DDBJ whole genome shotgun (WGS) entry which is preliminary data.</text>
</comment>
<dbReference type="AlphaFoldDB" id="A0A2P6NDM4"/>
<name>A0A2P6NDM4_9EUKA</name>
<evidence type="ECO:0000256" key="1">
    <source>
        <dbReference type="ARBA" id="ARBA00022676"/>
    </source>
</evidence>
<evidence type="ECO:0000313" key="5">
    <source>
        <dbReference type="Proteomes" id="UP000241769"/>
    </source>
</evidence>
<feature type="domain" description="Glycosyl transferase family 1" evidence="3">
    <location>
        <begin position="514"/>
        <end position="593"/>
    </location>
</feature>
<proteinExistence type="predicted"/>
<accession>A0A2P6NDM4</accession>
<feature type="transmembrane region" description="Helical" evidence="2">
    <location>
        <begin position="21"/>
        <end position="41"/>
    </location>
</feature>
<protein>
    <recommendedName>
        <fullName evidence="3">Glycosyl transferase family 1 domain-containing protein</fullName>
    </recommendedName>
</protein>
<dbReference type="Gene3D" id="3.40.50.2000">
    <property type="entry name" value="Glycogen Phosphorylase B"/>
    <property type="match status" value="1"/>
</dbReference>
<dbReference type="InterPro" id="IPR001296">
    <property type="entry name" value="Glyco_trans_1"/>
</dbReference>
<dbReference type="PANTHER" id="PTHR46656:SF3">
    <property type="entry name" value="PUTATIVE-RELATED"/>
    <property type="match status" value="1"/>
</dbReference>
<keyword evidence="2" id="KW-1133">Transmembrane helix</keyword>
<dbReference type="Pfam" id="PF00534">
    <property type="entry name" value="Glycos_transf_1"/>
    <property type="match status" value="1"/>
</dbReference>
<keyword evidence="1" id="KW-0328">Glycosyltransferase</keyword>
<dbReference type="EMBL" id="MDYQ01000111">
    <property type="protein sequence ID" value="PRP82031.1"/>
    <property type="molecule type" value="Genomic_DNA"/>
</dbReference>
<keyword evidence="1" id="KW-0808">Transferase</keyword>
<keyword evidence="2" id="KW-0812">Transmembrane</keyword>
<dbReference type="STRING" id="1890364.A0A2P6NDM4"/>
<dbReference type="GO" id="GO:0016757">
    <property type="term" value="F:glycosyltransferase activity"/>
    <property type="evidence" value="ECO:0007669"/>
    <property type="project" value="UniProtKB-KW"/>
</dbReference>
<dbReference type="InParanoid" id="A0A2P6NDM4"/>
<dbReference type="PANTHER" id="PTHR46656">
    <property type="entry name" value="PUTATIVE-RELATED"/>
    <property type="match status" value="1"/>
</dbReference>
<dbReference type="Proteomes" id="UP000241769">
    <property type="component" value="Unassembled WGS sequence"/>
</dbReference>
<gene>
    <name evidence="4" type="ORF">PROFUN_03721</name>
</gene>
<dbReference type="OrthoDB" id="5972297at2759"/>
<evidence type="ECO:0000313" key="4">
    <source>
        <dbReference type="EMBL" id="PRP82031.1"/>
    </source>
</evidence>
<organism evidence="4 5">
    <name type="scientific">Planoprotostelium fungivorum</name>
    <dbReference type="NCBI Taxonomy" id="1890364"/>
    <lineage>
        <taxon>Eukaryota</taxon>
        <taxon>Amoebozoa</taxon>
        <taxon>Evosea</taxon>
        <taxon>Variosea</taxon>
        <taxon>Cavosteliida</taxon>
        <taxon>Cavosteliaceae</taxon>
        <taxon>Planoprotostelium</taxon>
    </lineage>
</organism>
<dbReference type="SUPFAM" id="SSF53756">
    <property type="entry name" value="UDP-Glycosyltransferase/glycogen phosphorylase"/>
    <property type="match status" value="1"/>
</dbReference>
<sequence>MQRSSQIGTLLDLSAVRMRPLRVILILVFLSLFTTILYTLYLPSGELGPPPSIGQRTTARVLLSVLVMDSIERSVVEKNFKNVYKHGEGWILRQTGPQNTVTLNRCAMNAQGAAVLLLFNEDSFIDLLTSAPFIAPDETMYNLEKSGKRAQMNKTGLEEYVRRGEIMVEEGIPSTGSMTVHVKEGQLSILSAGVAVSTIRKSLIPLGTHQFGGIAVEDEYISSISHGLIINKEDFIRVKGYDPKLEECRLLQDVDLTLRMIHKSRGRPSQSNATLYMDSSLFEKIYAPNCPAREHFEQSEEGTSMRSDRERNDYFPIRYQMDLGVEWEIPCGCSALSREAMRLISVLERRIKIYTNRLNDDCKCPSVDEVSEAVERARNNERKKQILITYEIPKERNHKNDYASETITQVKEALEEKRIDEYWVPSDWMRASYIKGGCAPDKMKVVPILIDTNIFDPEIAPSLHRSGLNATHFDFLVSFPWTQGRNWEELEMTKFDEKGAVHPHLGLSTKLQTERKANNVIVHEEDNIAYDQLPSLYKSFGCYISPYQQEGWGIEMQQSMAMGMPTIAVDHSGYLDYMNRNNSYLIPPTFVSDGAEMSISVPLLRRTMRRIFNNPGRAAKIGKAARKTIVEKFSLRVAETTILKRLEEIEDKIV</sequence>
<keyword evidence="5" id="KW-1185">Reference proteome</keyword>
<evidence type="ECO:0000259" key="3">
    <source>
        <dbReference type="Pfam" id="PF00534"/>
    </source>
</evidence>
<keyword evidence="2" id="KW-0472">Membrane</keyword>
<reference evidence="4 5" key="1">
    <citation type="journal article" date="2018" name="Genome Biol. Evol.">
        <title>Multiple Roots of Fruiting Body Formation in Amoebozoa.</title>
        <authorList>
            <person name="Hillmann F."/>
            <person name="Forbes G."/>
            <person name="Novohradska S."/>
            <person name="Ferling I."/>
            <person name="Riege K."/>
            <person name="Groth M."/>
            <person name="Westermann M."/>
            <person name="Marz M."/>
            <person name="Spaller T."/>
            <person name="Winckler T."/>
            <person name="Schaap P."/>
            <person name="Glockner G."/>
        </authorList>
    </citation>
    <scope>NUCLEOTIDE SEQUENCE [LARGE SCALE GENOMIC DNA]</scope>
    <source>
        <strain evidence="4 5">Jena</strain>
    </source>
</reference>